<dbReference type="EMBL" id="BMNQ01000004">
    <property type="protein sequence ID" value="GGJ86136.1"/>
    <property type="molecule type" value="Genomic_DNA"/>
</dbReference>
<organism evidence="1 2">
    <name type="scientific">Lentibacillus kapialis</name>
    <dbReference type="NCBI Taxonomy" id="340214"/>
    <lineage>
        <taxon>Bacteria</taxon>
        <taxon>Bacillati</taxon>
        <taxon>Bacillota</taxon>
        <taxon>Bacilli</taxon>
        <taxon>Bacillales</taxon>
        <taxon>Bacillaceae</taxon>
        <taxon>Lentibacillus</taxon>
    </lineage>
</organism>
<sequence>MEIKVNDQQQRFYLAGDRWIPAIGHEIQVGKYYFCAIPKEDSVNVSDIISGVKLFDIKMTPAIMAQTTTKKDTMEFLKKMGEVTANWVSSTENFDRKIAEMRKSVVDKLGERPSTEDVDVI</sequence>
<gene>
    <name evidence="1" type="ORF">GCM10007063_05790</name>
</gene>
<keyword evidence="2" id="KW-1185">Reference proteome</keyword>
<accession>A0A917UUD2</accession>
<evidence type="ECO:0000313" key="1">
    <source>
        <dbReference type="EMBL" id="GGJ86136.1"/>
    </source>
</evidence>
<name>A0A917UUD2_9BACI</name>
<dbReference type="AlphaFoldDB" id="A0A917UUD2"/>
<dbReference type="RefSeq" id="WP_188631568.1">
    <property type="nucleotide sequence ID" value="NZ_BMNQ01000004.1"/>
</dbReference>
<evidence type="ECO:0000313" key="2">
    <source>
        <dbReference type="Proteomes" id="UP000658382"/>
    </source>
</evidence>
<comment type="caution">
    <text evidence="1">The sequence shown here is derived from an EMBL/GenBank/DDBJ whole genome shotgun (WGS) entry which is preliminary data.</text>
</comment>
<reference evidence="1" key="1">
    <citation type="journal article" date="2014" name="Int. J. Syst. Evol. Microbiol.">
        <title>Complete genome sequence of Corynebacterium casei LMG S-19264T (=DSM 44701T), isolated from a smear-ripened cheese.</title>
        <authorList>
            <consortium name="US DOE Joint Genome Institute (JGI-PGF)"/>
            <person name="Walter F."/>
            <person name="Albersmeier A."/>
            <person name="Kalinowski J."/>
            <person name="Ruckert C."/>
        </authorList>
    </citation>
    <scope>NUCLEOTIDE SEQUENCE</scope>
    <source>
        <strain evidence="1">JCM 12580</strain>
    </source>
</reference>
<dbReference type="Proteomes" id="UP000658382">
    <property type="component" value="Unassembled WGS sequence"/>
</dbReference>
<proteinExistence type="predicted"/>
<protein>
    <submittedName>
        <fullName evidence="1">Uncharacterized protein</fullName>
    </submittedName>
</protein>
<reference evidence="1" key="2">
    <citation type="submission" date="2020-09" db="EMBL/GenBank/DDBJ databases">
        <authorList>
            <person name="Sun Q."/>
            <person name="Ohkuma M."/>
        </authorList>
    </citation>
    <scope>NUCLEOTIDE SEQUENCE</scope>
    <source>
        <strain evidence="1">JCM 12580</strain>
    </source>
</reference>